<comment type="caution">
    <text evidence="1">The sequence shown here is derived from an EMBL/GenBank/DDBJ whole genome shotgun (WGS) entry which is preliminary data.</text>
</comment>
<sequence length="71" mass="7779">MMSSWLWALQLRKGSRCAPAMKRLSPVASAVLGSLNCSALDPPPQIPRGPASRALRVVLLWLRDLATARLR</sequence>
<accession>A0A6A3JTK9</accession>
<evidence type="ECO:0000313" key="2">
    <source>
        <dbReference type="EMBL" id="KAE9182910.1"/>
    </source>
</evidence>
<evidence type="ECO:0000313" key="3">
    <source>
        <dbReference type="Proteomes" id="UP000460718"/>
    </source>
</evidence>
<protein>
    <submittedName>
        <fullName evidence="1">Uncharacterized protein</fullName>
    </submittedName>
</protein>
<evidence type="ECO:0000313" key="1">
    <source>
        <dbReference type="EMBL" id="KAE8995514.1"/>
    </source>
</evidence>
<proteinExistence type="predicted"/>
<organism evidence="1 3">
    <name type="scientific">Phytophthora fragariae</name>
    <dbReference type="NCBI Taxonomy" id="53985"/>
    <lineage>
        <taxon>Eukaryota</taxon>
        <taxon>Sar</taxon>
        <taxon>Stramenopiles</taxon>
        <taxon>Oomycota</taxon>
        <taxon>Peronosporomycetes</taxon>
        <taxon>Peronosporales</taxon>
        <taxon>Peronosporaceae</taxon>
        <taxon>Phytophthora</taxon>
    </lineage>
</organism>
<reference evidence="3 4" key="1">
    <citation type="submission" date="2018-09" db="EMBL/GenBank/DDBJ databases">
        <title>Genomic investigation of the strawberry pathogen Phytophthora fragariae indicates pathogenicity is determined by transcriptional variation in three key races.</title>
        <authorList>
            <person name="Adams T.M."/>
            <person name="Armitage A.D."/>
            <person name="Sobczyk M.K."/>
            <person name="Bates H.J."/>
            <person name="Dunwell J.M."/>
            <person name="Nellist C.F."/>
            <person name="Harrison R.J."/>
        </authorList>
    </citation>
    <scope>NUCLEOTIDE SEQUENCE [LARGE SCALE GENOMIC DNA]</scope>
    <source>
        <strain evidence="2 4">BC-23</strain>
        <strain evidence="1 3">SCRP245</strain>
    </source>
</reference>
<dbReference type="Proteomes" id="UP000460718">
    <property type="component" value="Unassembled WGS sequence"/>
</dbReference>
<dbReference type="Proteomes" id="UP000476176">
    <property type="component" value="Unassembled WGS sequence"/>
</dbReference>
<dbReference type="EMBL" id="QXGC01002691">
    <property type="protein sequence ID" value="KAE9182910.1"/>
    <property type="molecule type" value="Genomic_DNA"/>
</dbReference>
<name>A0A6A3JTK9_9STRA</name>
<dbReference type="AlphaFoldDB" id="A0A6A3JTK9"/>
<gene>
    <name evidence="2" type="ORF">PF004_g24102</name>
    <name evidence="1" type="ORF">PF011_g16290</name>
</gene>
<dbReference type="EMBL" id="QXFW01001157">
    <property type="protein sequence ID" value="KAE8995514.1"/>
    <property type="molecule type" value="Genomic_DNA"/>
</dbReference>
<evidence type="ECO:0000313" key="4">
    <source>
        <dbReference type="Proteomes" id="UP000476176"/>
    </source>
</evidence>